<dbReference type="EMBL" id="DPVG01000260">
    <property type="protein sequence ID" value="HCK24550.1"/>
    <property type="molecule type" value="Genomic_DNA"/>
</dbReference>
<reference evidence="1 2" key="1">
    <citation type="journal article" date="2018" name="Nat. Biotechnol.">
        <title>A standardized bacterial taxonomy based on genome phylogeny substantially revises the tree of life.</title>
        <authorList>
            <person name="Parks D.H."/>
            <person name="Chuvochina M."/>
            <person name="Waite D.W."/>
            <person name="Rinke C."/>
            <person name="Skarshewski A."/>
            <person name="Chaumeil P.A."/>
            <person name="Hugenholtz P."/>
        </authorList>
    </citation>
    <scope>NUCLEOTIDE SEQUENCE [LARGE SCALE GENOMIC DNA]</scope>
    <source>
        <strain evidence="1">UBA9667</strain>
    </source>
</reference>
<evidence type="ECO:0008006" key="3">
    <source>
        <dbReference type="Google" id="ProtNLM"/>
    </source>
</evidence>
<organism evidence="1 2">
    <name type="scientific">Bacteroides graminisolvens</name>
    <dbReference type="NCBI Taxonomy" id="477666"/>
    <lineage>
        <taxon>Bacteria</taxon>
        <taxon>Pseudomonadati</taxon>
        <taxon>Bacteroidota</taxon>
        <taxon>Bacteroidia</taxon>
        <taxon>Bacteroidales</taxon>
        <taxon>Bacteroidaceae</taxon>
        <taxon>Bacteroides</taxon>
    </lineage>
</organism>
<gene>
    <name evidence="1" type="ORF">DHW31_07210</name>
</gene>
<evidence type="ECO:0000313" key="2">
    <source>
        <dbReference type="Proteomes" id="UP000263098"/>
    </source>
</evidence>
<dbReference type="Pfam" id="PF13715">
    <property type="entry name" value="CarbopepD_reg_2"/>
    <property type="match status" value="1"/>
</dbReference>
<comment type="caution">
    <text evidence="1">The sequence shown here is derived from an EMBL/GenBank/DDBJ whole genome shotgun (WGS) entry which is preliminary data.</text>
</comment>
<protein>
    <recommendedName>
        <fullName evidence="3">Membrane receptor RagA</fullName>
    </recommendedName>
</protein>
<sequence length="316" mass="35531">MTMARGKDTCRILKDIRRQIAKANDIEFITSECRYKGDCLGTCPKCEAEVRYLEQQLHTRSLSGKAIALAGISASALAMSMPLPSIAQTHPDSTYLAADSVSISTPVDTFVVKGKVTGRWTSSNEKKEGFDTLTGACVLNRNTNKGTITDIDGNFEINACRGDLIEASFIGYESRTIIASDSSKPMNIILEQDSNALMGEVVIVDIQTRYIDFNIVDENGNRIIWENIHIERLFLDEDGKEDSEDIDLKYINENNPYRIYWSSDDGLQDKDGNPLKKTMLRIKAKGYEEPIVITVKRPNHHSKKTIRFKHKKEKQS</sequence>
<dbReference type="AlphaFoldDB" id="A0A3D2SGB7"/>
<name>A0A3D2SGB7_9BACE</name>
<accession>A0A3D2SGB7</accession>
<dbReference type="InterPro" id="IPR008969">
    <property type="entry name" value="CarboxyPept-like_regulatory"/>
</dbReference>
<dbReference type="Proteomes" id="UP000263098">
    <property type="component" value="Unassembled WGS sequence"/>
</dbReference>
<evidence type="ECO:0000313" key="1">
    <source>
        <dbReference type="EMBL" id="HCK24550.1"/>
    </source>
</evidence>
<dbReference type="SUPFAM" id="SSF49464">
    <property type="entry name" value="Carboxypeptidase regulatory domain-like"/>
    <property type="match status" value="1"/>
</dbReference>
<proteinExistence type="predicted"/>